<evidence type="ECO:0000313" key="2">
    <source>
        <dbReference type="EMBL" id="MBN8742706.1"/>
    </source>
</evidence>
<dbReference type="InterPro" id="IPR012337">
    <property type="entry name" value="RNaseH-like_sf"/>
</dbReference>
<accession>A0A8I1MRU6</accession>
<dbReference type="Gene3D" id="3.30.420.10">
    <property type="entry name" value="Ribonuclease H-like superfamily/Ribonuclease H"/>
    <property type="match status" value="1"/>
</dbReference>
<comment type="caution">
    <text evidence="2">The sequence shown here is derived from an EMBL/GenBank/DDBJ whole genome shotgun (WGS) entry which is preliminary data.</text>
</comment>
<dbReference type="InterPro" id="IPR050900">
    <property type="entry name" value="Transposase_IS3/IS150/IS904"/>
</dbReference>
<dbReference type="Proteomes" id="UP000664800">
    <property type="component" value="Unassembled WGS sequence"/>
</dbReference>
<dbReference type="PANTHER" id="PTHR46889:SF4">
    <property type="entry name" value="TRANSPOSASE INSO FOR INSERTION SEQUENCE ELEMENT IS911B-RELATED"/>
    <property type="match status" value="1"/>
</dbReference>
<name>A0A8I1MRU6_THIA3</name>
<dbReference type="Pfam" id="PF00665">
    <property type="entry name" value="rve"/>
    <property type="match status" value="1"/>
</dbReference>
<protein>
    <submittedName>
        <fullName evidence="2">IS3 family transposase</fullName>
    </submittedName>
</protein>
<dbReference type="EMBL" id="JAFKMR010000009">
    <property type="protein sequence ID" value="MBN8742706.1"/>
    <property type="molecule type" value="Genomic_DNA"/>
</dbReference>
<dbReference type="NCBIfam" id="NF033516">
    <property type="entry name" value="transpos_IS3"/>
    <property type="match status" value="1"/>
</dbReference>
<dbReference type="InterPro" id="IPR048020">
    <property type="entry name" value="Transpos_IS3"/>
</dbReference>
<organism evidence="2 3">
    <name type="scientific">Thiomonas arsenitoxydans (strain DSM 22701 / CIP 110005 / 3As)</name>
    <dbReference type="NCBI Taxonomy" id="426114"/>
    <lineage>
        <taxon>Bacteria</taxon>
        <taxon>Pseudomonadati</taxon>
        <taxon>Pseudomonadota</taxon>
        <taxon>Betaproteobacteria</taxon>
        <taxon>Burkholderiales</taxon>
        <taxon>Thiomonas</taxon>
    </lineage>
</organism>
<reference evidence="2" key="1">
    <citation type="submission" date="2021-02" db="EMBL/GenBank/DDBJ databases">
        <title>Thiocyanate and organic carbon inputs drive convergent selection for specific autotrophic Afipia and Thiobacillus strains within complex microbiomes.</title>
        <authorList>
            <person name="Huddy R.J."/>
            <person name="Sachdeva R."/>
            <person name="Kadzinga F."/>
            <person name="Kantor R.S."/>
            <person name="Harrison S.T.L."/>
            <person name="Banfield J.F."/>
        </authorList>
    </citation>
    <scope>NUCLEOTIDE SEQUENCE</scope>
    <source>
        <strain evidence="2">SCN18_13_7_16_R3_B_64_19</strain>
    </source>
</reference>
<dbReference type="SUPFAM" id="SSF53098">
    <property type="entry name" value="Ribonuclease H-like"/>
    <property type="match status" value="1"/>
</dbReference>
<dbReference type="AlphaFoldDB" id="A0A8I1MRU6"/>
<dbReference type="PANTHER" id="PTHR46889">
    <property type="entry name" value="TRANSPOSASE INSF FOR INSERTION SEQUENCE IS3B-RELATED"/>
    <property type="match status" value="1"/>
</dbReference>
<dbReference type="PROSITE" id="PS50994">
    <property type="entry name" value="INTEGRASE"/>
    <property type="match status" value="1"/>
</dbReference>
<feature type="domain" description="Integrase catalytic" evidence="1">
    <location>
        <begin position="28"/>
        <end position="192"/>
    </location>
</feature>
<feature type="non-terminal residue" evidence="2">
    <location>
        <position position="1"/>
    </location>
</feature>
<dbReference type="InterPro" id="IPR001584">
    <property type="entry name" value="Integrase_cat-core"/>
</dbReference>
<proteinExistence type="predicted"/>
<gene>
    <name evidence="2" type="ORF">J0I24_00205</name>
</gene>
<dbReference type="GO" id="GO:0015074">
    <property type="term" value="P:DNA integration"/>
    <property type="evidence" value="ECO:0007669"/>
    <property type="project" value="InterPro"/>
</dbReference>
<dbReference type="GO" id="GO:0003676">
    <property type="term" value="F:nucleic acid binding"/>
    <property type="evidence" value="ECO:0007669"/>
    <property type="project" value="InterPro"/>
</dbReference>
<dbReference type="RefSeq" id="WP_276726716.1">
    <property type="nucleotide sequence ID" value="NZ_JAFKMR010000009.1"/>
</dbReference>
<evidence type="ECO:0000259" key="1">
    <source>
        <dbReference type="PROSITE" id="PS50994"/>
    </source>
</evidence>
<sequence length="201" mass="23368">RGKRRFKVTTDSNHDLPIAPNLLNREFNVDQPDKVWASDITYIATDEGWLFLAVVIDLFSRQVIGWSLRQDMTRDIAIDALRMAWFKRHPSKQAGLIFHSDRGSQYAAKDFRDVLTEYGITASMSRRGNCWDNACSETLFGSLKVERLHGQRFKTRRQAMDETVAWILWYNCTRLHSTLAYVSPMRFEENWLANPPRHASA</sequence>
<dbReference type="InterPro" id="IPR036397">
    <property type="entry name" value="RNaseH_sf"/>
</dbReference>
<evidence type="ECO:0000313" key="3">
    <source>
        <dbReference type="Proteomes" id="UP000664800"/>
    </source>
</evidence>
<dbReference type="Pfam" id="PF13333">
    <property type="entry name" value="rve_2"/>
    <property type="match status" value="1"/>
</dbReference>